<dbReference type="Proteomes" id="UP000269396">
    <property type="component" value="Unassembled WGS sequence"/>
</dbReference>
<reference evidence="2 3" key="1">
    <citation type="submission" date="2018-11" db="EMBL/GenBank/DDBJ databases">
        <authorList>
            <consortium name="Pathogen Informatics"/>
        </authorList>
    </citation>
    <scope>NUCLEOTIDE SEQUENCE [LARGE SCALE GENOMIC DNA]</scope>
    <source>
        <strain>Denwood</strain>
        <strain evidence="3">Zambia</strain>
    </source>
</reference>
<evidence type="ECO:0000313" key="2">
    <source>
        <dbReference type="EMBL" id="VDP49325.1"/>
    </source>
</evidence>
<dbReference type="EMBL" id="UZAL01029620">
    <property type="protein sequence ID" value="VDP49325.1"/>
    <property type="molecule type" value="Genomic_DNA"/>
</dbReference>
<keyword evidence="3" id="KW-1185">Reference proteome</keyword>
<sequence>MKHVNVPINKIQSIEKRTIIDNETILDTDHCKVFIEQQNNQYNIQHKDDPVILSKYVLDKSRIDQNRNNELFDKSTKLKNNTTYKSDQLLISLTTDDMHEQNDDDNNNKMNSNNIILAIKSKTPPIKRRNTAFAIKAKSARLKQPLNIFIPANIRCHNKLSAAISKTNETDCIQLKKKEELTTLFEDEQSLKNQDITATTNTTDTTTTTINNNNTPSDNLSTLFYSSLSRSSSLNEINELMKRHSSSSNELYNHSDTVHNNNNDNNNNNSPFEHLKNTEINNNSYLELSTNNDIDYVIHLLKYIQTFEYQLMNVINLARNTIDQNNHSINNDDDNVGLDIESSYNDELLTGIGHIQMLINGNLTMLRKLCKVYLETNSQIKKQQSMNYIPLKSDLEGYWNLILLQYRRFESQFPILINWISNDFRNELQILIKESLGDLPSCSSEFISSSYMNKDCKKNSTKKTNIGSYKKKLSGINKNHDKSIQLHRTIQQRINNARKQLLEKQKILHEKHDMTMITNENDTGDNSTCNEL</sequence>
<evidence type="ECO:0000256" key="1">
    <source>
        <dbReference type="SAM" id="MobiDB-lite"/>
    </source>
</evidence>
<organism evidence="2 3">
    <name type="scientific">Schistosoma mattheei</name>
    <dbReference type="NCBI Taxonomy" id="31246"/>
    <lineage>
        <taxon>Eukaryota</taxon>
        <taxon>Metazoa</taxon>
        <taxon>Spiralia</taxon>
        <taxon>Lophotrochozoa</taxon>
        <taxon>Platyhelminthes</taxon>
        <taxon>Trematoda</taxon>
        <taxon>Digenea</taxon>
        <taxon>Strigeidida</taxon>
        <taxon>Schistosomatoidea</taxon>
        <taxon>Schistosomatidae</taxon>
        <taxon>Schistosoma</taxon>
    </lineage>
</organism>
<evidence type="ECO:0000313" key="3">
    <source>
        <dbReference type="Proteomes" id="UP000269396"/>
    </source>
</evidence>
<feature type="region of interest" description="Disordered" evidence="1">
    <location>
        <begin position="255"/>
        <end position="276"/>
    </location>
</feature>
<feature type="compositionally biased region" description="Low complexity" evidence="1">
    <location>
        <begin position="260"/>
        <end position="269"/>
    </location>
</feature>
<accession>A0A183P4P8</accession>
<proteinExistence type="predicted"/>
<protein>
    <submittedName>
        <fullName evidence="2">Uncharacterized protein</fullName>
    </submittedName>
</protein>
<name>A0A183P4P8_9TREM</name>
<dbReference type="AlphaFoldDB" id="A0A183P4P8"/>
<gene>
    <name evidence="2" type="ORF">SMTD_LOCUS9334</name>
</gene>